<evidence type="ECO:0000313" key="3">
    <source>
        <dbReference type="Proteomes" id="UP000007266"/>
    </source>
</evidence>
<evidence type="ECO:0000256" key="1">
    <source>
        <dbReference type="SAM" id="MobiDB-lite"/>
    </source>
</evidence>
<gene>
    <name evidence="2" type="primary">GLEAN_05126</name>
    <name evidence="2" type="ORF">TcasGA2_TC005126</name>
</gene>
<name>D7EIN4_TRICA</name>
<dbReference type="PhylomeDB" id="D7EIN4"/>
<organism evidence="2 3">
    <name type="scientific">Tribolium castaneum</name>
    <name type="common">Red flour beetle</name>
    <dbReference type="NCBI Taxonomy" id="7070"/>
    <lineage>
        <taxon>Eukaryota</taxon>
        <taxon>Metazoa</taxon>
        <taxon>Ecdysozoa</taxon>
        <taxon>Arthropoda</taxon>
        <taxon>Hexapoda</taxon>
        <taxon>Insecta</taxon>
        <taxon>Pterygota</taxon>
        <taxon>Neoptera</taxon>
        <taxon>Endopterygota</taxon>
        <taxon>Coleoptera</taxon>
        <taxon>Polyphaga</taxon>
        <taxon>Cucujiformia</taxon>
        <taxon>Tenebrionidae</taxon>
        <taxon>Tenebrionidae incertae sedis</taxon>
        <taxon>Tribolium</taxon>
    </lineage>
</organism>
<dbReference type="EMBL" id="KQ971409">
    <property type="protein sequence ID" value="EFA12210.1"/>
    <property type="molecule type" value="Genomic_DNA"/>
</dbReference>
<sequence length="214" mass="24330">MSPKTANDSKIIHCYKFQTLKREVRARDVFSLFISKVALQTPLHLQISLRQTRPRALNLQTAENVQENVSMIQDIPDAETSAAEETDISSAAEETDTSTTTSKISEDIAVAVVLVVQNNRFHHNAWPTQRWKVIWNYVKSLTLCETRWESKVNSLHAVRYTDTEVKIALEEEYQQSTDPVPSSEAKSLAANFEFFMSLVIWYEGFTNSLIAAKC</sequence>
<dbReference type="InParanoid" id="D7EIN4"/>
<reference evidence="2 3" key="2">
    <citation type="journal article" date="2010" name="Nucleic Acids Res.">
        <title>BeetleBase in 2010: revisions to provide comprehensive genomic information for Tribolium castaneum.</title>
        <authorList>
            <person name="Kim H.S."/>
            <person name="Murphy T."/>
            <person name="Xia J."/>
            <person name="Caragea D."/>
            <person name="Park Y."/>
            <person name="Beeman R.W."/>
            <person name="Lorenzen M.D."/>
            <person name="Butcher S."/>
            <person name="Manak J.R."/>
            <person name="Brown S.J."/>
        </authorList>
    </citation>
    <scope>NUCLEOTIDE SEQUENCE [LARGE SCALE GENOMIC DNA]</scope>
    <source>
        <strain evidence="2 3">Georgia GA2</strain>
    </source>
</reference>
<protein>
    <submittedName>
        <fullName evidence="2">Uncharacterized protein</fullName>
    </submittedName>
</protein>
<keyword evidence="3" id="KW-1185">Reference proteome</keyword>
<dbReference type="HOGENOM" id="CLU_1290476_0_0_1"/>
<feature type="region of interest" description="Disordered" evidence="1">
    <location>
        <begin position="77"/>
        <end position="100"/>
    </location>
</feature>
<accession>D7EIN4</accession>
<feature type="compositionally biased region" description="Low complexity" evidence="1">
    <location>
        <begin position="88"/>
        <end position="100"/>
    </location>
</feature>
<dbReference type="Proteomes" id="UP000007266">
    <property type="component" value="Unassembled WGS sequence"/>
</dbReference>
<dbReference type="AlphaFoldDB" id="D7EIN4"/>
<reference evidence="2 3" key="1">
    <citation type="journal article" date="2008" name="Nature">
        <title>The genome of the model beetle and pest Tribolium castaneum.</title>
        <authorList>
            <consortium name="Tribolium Genome Sequencing Consortium"/>
            <person name="Richards S."/>
            <person name="Gibbs R.A."/>
            <person name="Weinstock G.M."/>
            <person name="Brown S.J."/>
            <person name="Denell R."/>
            <person name="Beeman R.W."/>
            <person name="Gibbs R."/>
            <person name="Beeman R.W."/>
            <person name="Brown S.J."/>
            <person name="Bucher G."/>
            <person name="Friedrich M."/>
            <person name="Grimmelikhuijzen C.J."/>
            <person name="Klingler M."/>
            <person name="Lorenzen M."/>
            <person name="Richards S."/>
            <person name="Roth S."/>
            <person name="Schroder R."/>
            <person name="Tautz D."/>
            <person name="Zdobnov E.M."/>
            <person name="Muzny D."/>
            <person name="Gibbs R.A."/>
            <person name="Weinstock G.M."/>
            <person name="Attaway T."/>
            <person name="Bell S."/>
            <person name="Buhay C.J."/>
            <person name="Chandrabose M.N."/>
            <person name="Chavez D."/>
            <person name="Clerk-Blankenburg K.P."/>
            <person name="Cree A."/>
            <person name="Dao M."/>
            <person name="Davis C."/>
            <person name="Chacko J."/>
            <person name="Dinh H."/>
            <person name="Dugan-Rocha S."/>
            <person name="Fowler G."/>
            <person name="Garner T.T."/>
            <person name="Garnes J."/>
            <person name="Gnirke A."/>
            <person name="Hawes A."/>
            <person name="Hernandez J."/>
            <person name="Hines S."/>
            <person name="Holder M."/>
            <person name="Hume J."/>
            <person name="Jhangiani S.N."/>
            <person name="Joshi V."/>
            <person name="Khan Z.M."/>
            <person name="Jackson L."/>
            <person name="Kovar C."/>
            <person name="Kowis A."/>
            <person name="Lee S."/>
            <person name="Lewis L.R."/>
            <person name="Margolis J."/>
            <person name="Morgan M."/>
            <person name="Nazareth L.V."/>
            <person name="Nguyen N."/>
            <person name="Okwuonu G."/>
            <person name="Parker D."/>
            <person name="Richards S."/>
            <person name="Ruiz S.J."/>
            <person name="Santibanez J."/>
            <person name="Savard J."/>
            <person name="Scherer S.E."/>
            <person name="Schneider B."/>
            <person name="Sodergren E."/>
            <person name="Tautz D."/>
            <person name="Vattahil S."/>
            <person name="Villasana D."/>
            <person name="White C.S."/>
            <person name="Wright R."/>
            <person name="Park Y."/>
            <person name="Beeman R.W."/>
            <person name="Lord J."/>
            <person name="Oppert B."/>
            <person name="Lorenzen M."/>
            <person name="Brown S."/>
            <person name="Wang L."/>
            <person name="Savard J."/>
            <person name="Tautz D."/>
            <person name="Richards S."/>
            <person name="Weinstock G."/>
            <person name="Gibbs R.A."/>
            <person name="Liu Y."/>
            <person name="Worley K."/>
            <person name="Weinstock G."/>
            <person name="Elsik C.G."/>
            <person name="Reese J.T."/>
            <person name="Elhaik E."/>
            <person name="Landan G."/>
            <person name="Graur D."/>
            <person name="Arensburger P."/>
            <person name="Atkinson P."/>
            <person name="Beeman R.W."/>
            <person name="Beidler J."/>
            <person name="Brown S.J."/>
            <person name="Demuth J.P."/>
            <person name="Drury D.W."/>
            <person name="Du Y.Z."/>
            <person name="Fujiwara H."/>
            <person name="Lorenzen M."/>
            <person name="Maselli V."/>
            <person name="Osanai M."/>
            <person name="Park Y."/>
            <person name="Robertson H.M."/>
            <person name="Tu Z."/>
            <person name="Wang J.J."/>
            <person name="Wang S."/>
            <person name="Richards S."/>
            <person name="Song H."/>
            <person name="Zhang L."/>
            <person name="Sodergren E."/>
            <person name="Werner D."/>
            <person name="Stanke M."/>
            <person name="Morgenstern B."/>
            <person name="Solovyev V."/>
            <person name="Kosarev P."/>
            <person name="Brown G."/>
            <person name="Chen H.C."/>
            <person name="Ermolaeva O."/>
            <person name="Hlavina W."/>
            <person name="Kapustin Y."/>
            <person name="Kiryutin B."/>
            <person name="Kitts P."/>
            <person name="Maglott D."/>
            <person name="Pruitt K."/>
            <person name="Sapojnikov V."/>
            <person name="Souvorov A."/>
            <person name="Mackey A.J."/>
            <person name="Waterhouse R.M."/>
            <person name="Wyder S."/>
            <person name="Zdobnov E.M."/>
            <person name="Zdobnov E.M."/>
            <person name="Wyder S."/>
            <person name="Kriventseva E.V."/>
            <person name="Kadowaki T."/>
            <person name="Bork P."/>
            <person name="Aranda M."/>
            <person name="Bao R."/>
            <person name="Beermann A."/>
            <person name="Berns N."/>
            <person name="Bolognesi R."/>
            <person name="Bonneton F."/>
            <person name="Bopp D."/>
            <person name="Brown S.J."/>
            <person name="Bucher G."/>
            <person name="Butts T."/>
            <person name="Chaumot A."/>
            <person name="Denell R.E."/>
            <person name="Ferrier D.E."/>
            <person name="Friedrich M."/>
            <person name="Gordon C.M."/>
            <person name="Jindra M."/>
            <person name="Klingler M."/>
            <person name="Lan Q."/>
            <person name="Lattorff H.M."/>
            <person name="Laudet V."/>
            <person name="von Levetsow C."/>
            <person name="Liu Z."/>
            <person name="Lutz R."/>
            <person name="Lynch J.A."/>
            <person name="da Fonseca R.N."/>
            <person name="Posnien N."/>
            <person name="Reuter R."/>
            <person name="Roth S."/>
            <person name="Savard J."/>
            <person name="Schinko J.B."/>
            <person name="Schmitt C."/>
            <person name="Schoppmeier M."/>
            <person name="Schroder R."/>
            <person name="Shippy T.D."/>
            <person name="Simonnet F."/>
            <person name="Marques-Souza H."/>
            <person name="Tautz D."/>
            <person name="Tomoyasu Y."/>
            <person name="Trauner J."/>
            <person name="Van der Zee M."/>
            <person name="Vervoort M."/>
            <person name="Wittkopp N."/>
            <person name="Wimmer E.A."/>
            <person name="Yang X."/>
            <person name="Jones A.K."/>
            <person name="Sattelle D.B."/>
            <person name="Ebert P.R."/>
            <person name="Nelson D."/>
            <person name="Scott J.G."/>
            <person name="Beeman R.W."/>
            <person name="Muthukrishnan S."/>
            <person name="Kramer K.J."/>
            <person name="Arakane Y."/>
            <person name="Beeman R.W."/>
            <person name="Zhu Q."/>
            <person name="Hogenkamp D."/>
            <person name="Dixit R."/>
            <person name="Oppert B."/>
            <person name="Jiang H."/>
            <person name="Zou Z."/>
            <person name="Marshall J."/>
            <person name="Elpidina E."/>
            <person name="Vinokurov K."/>
            <person name="Oppert C."/>
            <person name="Zou Z."/>
            <person name="Evans J."/>
            <person name="Lu Z."/>
            <person name="Zhao P."/>
            <person name="Sumathipala N."/>
            <person name="Altincicek B."/>
            <person name="Vilcinskas A."/>
            <person name="Williams M."/>
            <person name="Hultmark D."/>
            <person name="Hetru C."/>
            <person name="Jiang H."/>
            <person name="Grimmelikhuijzen C.J."/>
            <person name="Hauser F."/>
            <person name="Cazzamali G."/>
            <person name="Williamson M."/>
            <person name="Park Y."/>
            <person name="Li B."/>
            <person name="Tanaka Y."/>
            <person name="Predel R."/>
            <person name="Neupert S."/>
            <person name="Schachtner J."/>
            <person name="Verleyen P."/>
            <person name="Raible F."/>
            <person name="Bork P."/>
            <person name="Friedrich M."/>
            <person name="Walden K.K."/>
            <person name="Robertson H.M."/>
            <person name="Angeli S."/>
            <person name="Foret S."/>
            <person name="Bucher G."/>
            <person name="Schuetz S."/>
            <person name="Maleszka R."/>
            <person name="Wimmer E.A."/>
            <person name="Beeman R.W."/>
            <person name="Lorenzen M."/>
            <person name="Tomoyasu Y."/>
            <person name="Miller S.C."/>
            <person name="Grossmann D."/>
            <person name="Bucher G."/>
        </authorList>
    </citation>
    <scope>NUCLEOTIDE SEQUENCE [LARGE SCALE GENOMIC DNA]</scope>
    <source>
        <strain evidence="2 3">Georgia GA2</strain>
    </source>
</reference>
<proteinExistence type="predicted"/>
<evidence type="ECO:0000313" key="2">
    <source>
        <dbReference type="EMBL" id="EFA12210.1"/>
    </source>
</evidence>